<evidence type="ECO:0000313" key="3">
    <source>
        <dbReference type="Proteomes" id="UP000887226"/>
    </source>
</evidence>
<dbReference type="AlphaFoldDB" id="A0A9P7YWX6"/>
<proteinExistence type="predicted"/>
<reference evidence="2" key="1">
    <citation type="journal article" date="2021" name="IMA Fungus">
        <title>Genomic characterization of three marine fungi, including Emericellopsis atlantica sp. nov. with signatures of a generalist lifestyle and marine biomass degradation.</title>
        <authorList>
            <person name="Hagestad O.C."/>
            <person name="Hou L."/>
            <person name="Andersen J.H."/>
            <person name="Hansen E.H."/>
            <person name="Altermark B."/>
            <person name="Li C."/>
            <person name="Kuhnert E."/>
            <person name="Cox R.J."/>
            <person name="Crous P.W."/>
            <person name="Spatafora J.W."/>
            <person name="Lail K."/>
            <person name="Amirebrahimi M."/>
            <person name="Lipzen A."/>
            <person name="Pangilinan J."/>
            <person name="Andreopoulos W."/>
            <person name="Hayes R.D."/>
            <person name="Ng V."/>
            <person name="Grigoriev I.V."/>
            <person name="Jackson S.A."/>
            <person name="Sutton T.D.S."/>
            <person name="Dobson A.D.W."/>
            <person name="Rama T."/>
        </authorList>
    </citation>
    <scope>NUCLEOTIDE SEQUENCE</scope>
    <source>
        <strain evidence="2">TRa3180A</strain>
    </source>
</reference>
<gene>
    <name evidence="2" type="ORF">BJ878DRAFT_483115</name>
</gene>
<feature type="compositionally biased region" description="Polar residues" evidence="1">
    <location>
        <begin position="1"/>
        <end position="11"/>
    </location>
</feature>
<evidence type="ECO:0000256" key="1">
    <source>
        <dbReference type="SAM" id="MobiDB-lite"/>
    </source>
</evidence>
<organism evidence="2 3">
    <name type="scientific">Calycina marina</name>
    <dbReference type="NCBI Taxonomy" id="1763456"/>
    <lineage>
        <taxon>Eukaryota</taxon>
        <taxon>Fungi</taxon>
        <taxon>Dikarya</taxon>
        <taxon>Ascomycota</taxon>
        <taxon>Pezizomycotina</taxon>
        <taxon>Leotiomycetes</taxon>
        <taxon>Helotiales</taxon>
        <taxon>Pezizellaceae</taxon>
        <taxon>Calycina</taxon>
    </lineage>
</organism>
<protein>
    <submittedName>
        <fullName evidence="2">Uncharacterized protein</fullName>
    </submittedName>
</protein>
<comment type="caution">
    <text evidence="2">The sequence shown here is derived from an EMBL/GenBank/DDBJ whole genome shotgun (WGS) entry which is preliminary data.</text>
</comment>
<sequence length="342" mass="39754">MVLLNNMASEGSDTDVERQERLEEGLQRTPDRIQQHAKATLRSRVRDHVQSDYDILALEFKNLQEQWGQADTAWSVLARNHEKEMDRLQGPLHTARAESAAPSVAIGNVKRKHPTESDKFNEAEEEYGLWKNAVEEKLSVDRDQFDYDARKVARIKSLLSNNVRATIFCDDEENFESPEDDINEKATAKVELAKLSQHEKKSYQEFVNAYLKLLPMFKLDREDKKEELYSLLTQRYQQRLINASRRPELVSRGLFAVSSSSTITSRSSFQKSTDTAYSTLNVSPAIDKNRPGYRTNNETAFFREKQICKAWLERSYQGSRCENEKWRKHLQLPDEMRKRIDA</sequence>
<name>A0A9P7YWX6_9HELO</name>
<evidence type="ECO:0000313" key="2">
    <source>
        <dbReference type="EMBL" id="KAG9241251.1"/>
    </source>
</evidence>
<keyword evidence="3" id="KW-1185">Reference proteome</keyword>
<dbReference type="EMBL" id="MU254243">
    <property type="protein sequence ID" value="KAG9241251.1"/>
    <property type="molecule type" value="Genomic_DNA"/>
</dbReference>
<feature type="region of interest" description="Disordered" evidence="1">
    <location>
        <begin position="1"/>
        <end position="28"/>
    </location>
</feature>
<accession>A0A9P7YWX6</accession>
<feature type="compositionally biased region" description="Basic and acidic residues" evidence="1">
    <location>
        <begin position="15"/>
        <end position="28"/>
    </location>
</feature>
<dbReference type="Proteomes" id="UP000887226">
    <property type="component" value="Unassembled WGS sequence"/>
</dbReference>